<name>A0A841PUE9_9BACL</name>
<dbReference type="EMBL" id="JACHHJ010000004">
    <property type="protein sequence ID" value="MBB6450776.1"/>
    <property type="molecule type" value="Genomic_DNA"/>
</dbReference>
<evidence type="ECO:0000313" key="7">
    <source>
        <dbReference type="Proteomes" id="UP000568839"/>
    </source>
</evidence>
<organism evidence="6 7">
    <name type="scientific">Geomicrobium halophilum</name>
    <dbReference type="NCBI Taxonomy" id="549000"/>
    <lineage>
        <taxon>Bacteria</taxon>
        <taxon>Bacillati</taxon>
        <taxon>Bacillota</taxon>
        <taxon>Bacilli</taxon>
        <taxon>Bacillales</taxon>
        <taxon>Geomicrobium</taxon>
    </lineage>
</organism>
<dbReference type="Gene3D" id="1.10.4200.10">
    <property type="entry name" value="Triphosphoribosyl-dephospho-CoA protein"/>
    <property type="match status" value="1"/>
</dbReference>
<dbReference type="PANTHER" id="PTHR30201:SF2">
    <property type="entry name" value="2-(5''-TRIPHOSPHORIBOSYL)-3'-DEPHOSPHOCOENZYME-A SYNTHASE"/>
    <property type="match status" value="1"/>
</dbReference>
<keyword evidence="4" id="KW-0547">Nucleotide-binding</keyword>
<evidence type="ECO:0000313" key="6">
    <source>
        <dbReference type="EMBL" id="MBB6450776.1"/>
    </source>
</evidence>
<dbReference type="AlphaFoldDB" id="A0A841PUE9"/>
<dbReference type="NCBIfam" id="NF002315">
    <property type="entry name" value="PRK01237.1"/>
    <property type="match status" value="1"/>
</dbReference>
<keyword evidence="7" id="KW-1185">Reference proteome</keyword>
<keyword evidence="6" id="KW-0328">Glycosyltransferase</keyword>
<evidence type="ECO:0000256" key="2">
    <source>
        <dbReference type="ARBA" id="ARBA00012074"/>
    </source>
</evidence>
<protein>
    <recommendedName>
        <fullName evidence="2">triphosphoribosyl-dephospho-CoA synthase</fullName>
        <ecNumber evidence="2">2.4.2.52</ecNumber>
    </recommendedName>
</protein>
<comment type="catalytic activity">
    <reaction evidence="1">
        <text>3'-dephospho-CoA + ATP = 2'-(5''-triphospho-alpha-D-ribosyl)-3'-dephospho-CoA + adenine</text>
        <dbReference type="Rhea" id="RHEA:15117"/>
        <dbReference type="ChEBI" id="CHEBI:16708"/>
        <dbReference type="ChEBI" id="CHEBI:30616"/>
        <dbReference type="ChEBI" id="CHEBI:57328"/>
        <dbReference type="ChEBI" id="CHEBI:61378"/>
        <dbReference type="EC" id="2.4.2.52"/>
    </reaction>
</comment>
<dbReference type="NCBIfam" id="TIGR03132">
    <property type="entry name" value="malonate_mdcB"/>
    <property type="match status" value="1"/>
</dbReference>
<dbReference type="RefSeq" id="WP_184404841.1">
    <property type="nucleotide sequence ID" value="NZ_JACHHJ010000004.1"/>
</dbReference>
<gene>
    <name evidence="6" type="ORF">HNR44_002766</name>
</gene>
<keyword evidence="5" id="KW-0067">ATP-binding</keyword>
<dbReference type="EC" id="2.4.2.52" evidence="2"/>
<dbReference type="InterPro" id="IPR002736">
    <property type="entry name" value="CitG"/>
</dbReference>
<keyword evidence="3 6" id="KW-0808">Transferase</keyword>
<evidence type="ECO:0000256" key="3">
    <source>
        <dbReference type="ARBA" id="ARBA00022679"/>
    </source>
</evidence>
<dbReference type="GO" id="GO:0051191">
    <property type="term" value="P:prosthetic group biosynthetic process"/>
    <property type="evidence" value="ECO:0007669"/>
    <property type="project" value="TreeGrafter"/>
</dbReference>
<proteinExistence type="predicted"/>
<accession>A0A841PUE9</accession>
<evidence type="ECO:0000256" key="5">
    <source>
        <dbReference type="ARBA" id="ARBA00022840"/>
    </source>
</evidence>
<evidence type="ECO:0000256" key="1">
    <source>
        <dbReference type="ARBA" id="ARBA00001210"/>
    </source>
</evidence>
<dbReference type="InterPro" id="IPR017555">
    <property type="entry name" value="TriPribosyl-deP-CoA_syn"/>
</dbReference>
<comment type="caution">
    <text evidence="6">The sequence shown here is derived from an EMBL/GenBank/DDBJ whole genome shotgun (WGS) entry which is preliminary data.</text>
</comment>
<dbReference type="GO" id="GO:0016757">
    <property type="term" value="F:glycosyltransferase activity"/>
    <property type="evidence" value="ECO:0007669"/>
    <property type="project" value="UniProtKB-KW"/>
</dbReference>
<sequence>MSIVKSSTPFIESSIAKKRSNQALDALLAEVHLTPKPGLVDADDGGAHDDMNLELMQRSARSLGPTFTQIAIAAINQVPSQDLREEIAAIGREGEQTMFQATGGINTHKGAIWALGLLTAASVFFTPFDKKSHDICHLAAKLASYQDKRYTSNRFTHGDKVKKQFKVGGAYEEAVYGFPHVISIGLPILRTARQRGYSEERSQLHALLAIMAVLNDTCILYRGGKASLETVQKVAKKMIAKNKVNRDEIQSLNTKMIKLGVSPGGSADLLAATIFLDRIENERG</sequence>
<dbReference type="PANTHER" id="PTHR30201">
    <property type="entry name" value="TRIPHOSPHORIBOSYL-DEPHOSPHO-COA SYNTHASE"/>
    <property type="match status" value="1"/>
</dbReference>
<dbReference type="GO" id="GO:0046917">
    <property type="term" value="F:triphosphoribosyl-dephospho-CoA synthase activity"/>
    <property type="evidence" value="ECO:0007669"/>
    <property type="project" value="UniProtKB-EC"/>
</dbReference>
<dbReference type="Pfam" id="PF01874">
    <property type="entry name" value="CitG"/>
    <property type="match status" value="1"/>
</dbReference>
<dbReference type="GO" id="GO:0005524">
    <property type="term" value="F:ATP binding"/>
    <property type="evidence" value="ECO:0007669"/>
    <property type="project" value="UniProtKB-KW"/>
</dbReference>
<reference evidence="6 7" key="1">
    <citation type="submission" date="2020-08" db="EMBL/GenBank/DDBJ databases">
        <title>Genomic Encyclopedia of Type Strains, Phase IV (KMG-IV): sequencing the most valuable type-strain genomes for metagenomic binning, comparative biology and taxonomic classification.</title>
        <authorList>
            <person name="Goeker M."/>
        </authorList>
    </citation>
    <scope>NUCLEOTIDE SEQUENCE [LARGE SCALE GENOMIC DNA]</scope>
    <source>
        <strain evidence="6 7">DSM 21769</strain>
    </source>
</reference>
<dbReference type="Proteomes" id="UP000568839">
    <property type="component" value="Unassembled WGS sequence"/>
</dbReference>
<evidence type="ECO:0000256" key="4">
    <source>
        <dbReference type="ARBA" id="ARBA00022741"/>
    </source>
</evidence>